<dbReference type="EMBL" id="GGEC01085928">
    <property type="protein sequence ID" value="MBX66412.1"/>
    <property type="molecule type" value="Transcribed_RNA"/>
</dbReference>
<name>A0A2P2QHD8_RHIMU</name>
<proteinExistence type="predicted"/>
<accession>A0A2P2QHD8</accession>
<dbReference type="AlphaFoldDB" id="A0A2P2QHD8"/>
<reference evidence="1" key="1">
    <citation type="submission" date="2018-02" db="EMBL/GenBank/DDBJ databases">
        <title>Rhizophora mucronata_Transcriptome.</title>
        <authorList>
            <person name="Meera S.P."/>
            <person name="Sreeshan A."/>
            <person name="Augustine A."/>
        </authorList>
    </citation>
    <scope>NUCLEOTIDE SEQUENCE</scope>
    <source>
        <tissue evidence="1">Leaf</tissue>
    </source>
</reference>
<evidence type="ECO:0000313" key="1">
    <source>
        <dbReference type="EMBL" id="MBX66412.1"/>
    </source>
</evidence>
<sequence length="22" mass="2559">MFSTSPTKIKVRLSTSYSWELP</sequence>
<organism evidence="1">
    <name type="scientific">Rhizophora mucronata</name>
    <name type="common">Asiatic mangrove</name>
    <dbReference type="NCBI Taxonomy" id="61149"/>
    <lineage>
        <taxon>Eukaryota</taxon>
        <taxon>Viridiplantae</taxon>
        <taxon>Streptophyta</taxon>
        <taxon>Embryophyta</taxon>
        <taxon>Tracheophyta</taxon>
        <taxon>Spermatophyta</taxon>
        <taxon>Magnoliopsida</taxon>
        <taxon>eudicotyledons</taxon>
        <taxon>Gunneridae</taxon>
        <taxon>Pentapetalae</taxon>
        <taxon>rosids</taxon>
        <taxon>fabids</taxon>
        <taxon>Malpighiales</taxon>
        <taxon>Rhizophoraceae</taxon>
        <taxon>Rhizophora</taxon>
    </lineage>
</organism>
<protein>
    <submittedName>
        <fullName evidence="1">Uncharacterized protein</fullName>
    </submittedName>
</protein>